<dbReference type="RefSeq" id="XP_018274274.1">
    <property type="nucleotide sequence ID" value="XM_018415462.1"/>
</dbReference>
<sequence length="250" mass="26429">MAAAPPVYLPFIVAPPLTSCEDAYLVFGQGVAPYSINVIATGDATGASLEALPVQKTNTPLKWVTDFQPGANLTFALTDAAGQQAYSQFRVVQVGAVSNCPKTDYTPKLSPNIGAIVGGLFGALAAIALLCAFVWWRRRAWKKSHPTWGNRFADSKAGSVVDPDDVCLADGPAGIARAGTFNLAQVGFTEDSLTRLRAIDTPPAYTGPPRRASQDTTVVPVIDEEEHELAAALAASERDAITEEARRPSS</sequence>
<dbReference type="AlphaFoldDB" id="A0A194SCQ2"/>
<accession>A0A194SCQ2</accession>
<protein>
    <submittedName>
        <fullName evidence="2">Uncharacterized protein</fullName>
    </submittedName>
</protein>
<keyword evidence="1" id="KW-0812">Transmembrane</keyword>
<reference evidence="2 3" key="1">
    <citation type="journal article" date="2015" name="Front. Microbiol.">
        <title>Genome sequence of the plant growth promoting endophytic yeast Rhodotorula graminis WP1.</title>
        <authorList>
            <person name="Firrincieli A."/>
            <person name="Otillar R."/>
            <person name="Salamov A."/>
            <person name="Schmutz J."/>
            <person name="Khan Z."/>
            <person name="Redman R.S."/>
            <person name="Fleck N.D."/>
            <person name="Lindquist E."/>
            <person name="Grigoriev I.V."/>
            <person name="Doty S.L."/>
        </authorList>
    </citation>
    <scope>NUCLEOTIDE SEQUENCE [LARGE SCALE GENOMIC DNA]</scope>
    <source>
        <strain evidence="2 3">WP1</strain>
    </source>
</reference>
<gene>
    <name evidence="2" type="ORF">RHOBADRAFT_50719</name>
</gene>
<name>A0A194SCQ2_RHOGW</name>
<dbReference type="GeneID" id="28975910"/>
<keyword evidence="3" id="KW-1185">Reference proteome</keyword>
<dbReference type="STRING" id="578459.A0A194SCQ2"/>
<dbReference type="Proteomes" id="UP000053890">
    <property type="component" value="Unassembled WGS sequence"/>
</dbReference>
<evidence type="ECO:0000256" key="1">
    <source>
        <dbReference type="SAM" id="Phobius"/>
    </source>
</evidence>
<keyword evidence="1" id="KW-1133">Transmembrane helix</keyword>
<dbReference type="OMA" id="NDYTSKH"/>
<dbReference type="OrthoDB" id="2537829at2759"/>
<dbReference type="EMBL" id="KQ474073">
    <property type="protein sequence ID" value="KPV78225.1"/>
    <property type="molecule type" value="Genomic_DNA"/>
</dbReference>
<keyword evidence="1" id="KW-0472">Membrane</keyword>
<evidence type="ECO:0000313" key="3">
    <source>
        <dbReference type="Proteomes" id="UP000053890"/>
    </source>
</evidence>
<organism evidence="2 3">
    <name type="scientific">Rhodotorula graminis (strain WP1)</name>
    <dbReference type="NCBI Taxonomy" id="578459"/>
    <lineage>
        <taxon>Eukaryota</taxon>
        <taxon>Fungi</taxon>
        <taxon>Dikarya</taxon>
        <taxon>Basidiomycota</taxon>
        <taxon>Pucciniomycotina</taxon>
        <taxon>Microbotryomycetes</taxon>
        <taxon>Sporidiobolales</taxon>
        <taxon>Sporidiobolaceae</taxon>
        <taxon>Rhodotorula</taxon>
    </lineage>
</organism>
<proteinExistence type="predicted"/>
<evidence type="ECO:0000313" key="2">
    <source>
        <dbReference type="EMBL" id="KPV78225.1"/>
    </source>
</evidence>
<feature type="transmembrane region" description="Helical" evidence="1">
    <location>
        <begin position="113"/>
        <end position="136"/>
    </location>
</feature>